<evidence type="ECO:0000313" key="2">
    <source>
        <dbReference type="EMBL" id="GKT41088.1"/>
    </source>
</evidence>
<organism evidence="2 3">
    <name type="scientific">Colletotrichum spaethianum</name>
    <dbReference type="NCBI Taxonomy" id="700344"/>
    <lineage>
        <taxon>Eukaryota</taxon>
        <taxon>Fungi</taxon>
        <taxon>Dikarya</taxon>
        <taxon>Ascomycota</taxon>
        <taxon>Pezizomycotina</taxon>
        <taxon>Sordariomycetes</taxon>
        <taxon>Hypocreomycetidae</taxon>
        <taxon>Glomerellales</taxon>
        <taxon>Glomerellaceae</taxon>
        <taxon>Colletotrichum</taxon>
        <taxon>Colletotrichum spaethianum species complex</taxon>
    </lineage>
</organism>
<evidence type="ECO:0000259" key="1">
    <source>
        <dbReference type="Pfam" id="PF07731"/>
    </source>
</evidence>
<accession>A0AA37L7I2</accession>
<dbReference type="EMBL" id="BQXU01000002">
    <property type="protein sequence ID" value="GKT41088.1"/>
    <property type="molecule type" value="Genomic_DNA"/>
</dbReference>
<protein>
    <submittedName>
        <fullName evidence="2">Laccase abr2</fullName>
    </submittedName>
</protein>
<dbReference type="RefSeq" id="XP_049123438.1">
    <property type="nucleotide sequence ID" value="XM_049267481.1"/>
</dbReference>
<evidence type="ECO:0000313" key="3">
    <source>
        <dbReference type="Proteomes" id="UP001055115"/>
    </source>
</evidence>
<dbReference type="SUPFAM" id="SSF49503">
    <property type="entry name" value="Cupredoxins"/>
    <property type="match status" value="1"/>
</dbReference>
<dbReference type="AlphaFoldDB" id="A0AA37L7I2"/>
<feature type="domain" description="Plastocyanin-like" evidence="1">
    <location>
        <begin position="19"/>
        <end position="107"/>
    </location>
</feature>
<dbReference type="GO" id="GO:0005507">
    <property type="term" value="F:copper ion binding"/>
    <property type="evidence" value="ECO:0007669"/>
    <property type="project" value="InterPro"/>
</dbReference>
<comment type="caution">
    <text evidence="2">The sequence shown here is derived from an EMBL/GenBank/DDBJ whole genome shotgun (WGS) entry which is preliminary data.</text>
</comment>
<dbReference type="GeneID" id="73322071"/>
<dbReference type="InterPro" id="IPR008972">
    <property type="entry name" value="Cupredoxin"/>
</dbReference>
<dbReference type="GO" id="GO:0016491">
    <property type="term" value="F:oxidoreductase activity"/>
    <property type="evidence" value="ECO:0007669"/>
    <property type="project" value="InterPro"/>
</dbReference>
<gene>
    <name evidence="2" type="ORF">ColSpa_01269</name>
</gene>
<name>A0AA37L7I2_9PEZI</name>
<reference evidence="2 3" key="1">
    <citation type="submission" date="2022-03" db="EMBL/GenBank/DDBJ databases">
        <title>Genome data of Colletotrichum spp.</title>
        <authorList>
            <person name="Utami Y.D."/>
            <person name="Hiruma K."/>
        </authorList>
    </citation>
    <scope>NUCLEOTIDE SEQUENCE [LARGE SCALE GENOMIC DNA]</scope>
    <source>
        <strain evidence="2 3">MAFF 239500</strain>
    </source>
</reference>
<sequence length="146" mass="16303">MWNAKSGGRTSWGDSNGFLRNGSIMDLIIENGAEIDASHPFHKHSHKVWIIGQGDGGFYWKEVDDALKKGGQAQSISIVNPTYREGFTLHAGEGKFIVVRYKIDFPGSGQQVVMLEGMEVMPPVPQELKDKAHVEFDFPRRYGPLD</sequence>
<proteinExistence type="predicted"/>
<dbReference type="Proteomes" id="UP001055115">
    <property type="component" value="Unassembled WGS sequence"/>
</dbReference>
<keyword evidence="3" id="KW-1185">Reference proteome</keyword>
<dbReference type="Pfam" id="PF07731">
    <property type="entry name" value="Cu-oxidase_2"/>
    <property type="match status" value="1"/>
</dbReference>
<dbReference type="Gene3D" id="2.60.40.420">
    <property type="entry name" value="Cupredoxins - blue copper proteins"/>
    <property type="match status" value="1"/>
</dbReference>
<dbReference type="InterPro" id="IPR011706">
    <property type="entry name" value="Cu-oxidase_C"/>
</dbReference>